<protein>
    <submittedName>
        <fullName evidence="1">Transposase</fullName>
    </submittedName>
</protein>
<evidence type="ECO:0000313" key="1">
    <source>
        <dbReference type="EMBL" id="EQD53056.1"/>
    </source>
</evidence>
<dbReference type="EMBL" id="AUZX01009095">
    <property type="protein sequence ID" value="EQD53056.1"/>
    <property type="molecule type" value="Genomic_DNA"/>
</dbReference>
<name>T0ZXV9_9ZZZZ</name>
<organism evidence="1">
    <name type="scientific">mine drainage metagenome</name>
    <dbReference type="NCBI Taxonomy" id="410659"/>
    <lineage>
        <taxon>unclassified sequences</taxon>
        <taxon>metagenomes</taxon>
        <taxon>ecological metagenomes</taxon>
    </lineage>
</organism>
<gene>
    <name evidence="1" type="ORF">B1A_12510</name>
</gene>
<accession>T0ZXV9</accession>
<proteinExistence type="predicted"/>
<sequence>GKLRAWVLELKKRKDTPNKAAVALANKMVRMAWAIWTKGTTYTAAA</sequence>
<reference evidence="1" key="1">
    <citation type="submission" date="2013-08" db="EMBL/GenBank/DDBJ databases">
        <authorList>
            <person name="Mendez C."/>
            <person name="Richter M."/>
            <person name="Ferrer M."/>
            <person name="Sanchez J."/>
        </authorList>
    </citation>
    <scope>NUCLEOTIDE SEQUENCE</scope>
</reference>
<comment type="caution">
    <text evidence="1">The sequence shown here is derived from an EMBL/GenBank/DDBJ whole genome shotgun (WGS) entry which is preliminary data.</text>
</comment>
<dbReference type="AlphaFoldDB" id="T0ZXV9"/>
<reference evidence="1" key="2">
    <citation type="journal article" date="2014" name="ISME J.">
        <title>Microbial stratification in low pH oxic and suboxic macroscopic growths along an acid mine drainage.</title>
        <authorList>
            <person name="Mendez-Garcia C."/>
            <person name="Mesa V."/>
            <person name="Sprenger R.R."/>
            <person name="Richter M."/>
            <person name="Diez M.S."/>
            <person name="Solano J."/>
            <person name="Bargiela R."/>
            <person name="Golyshina O.V."/>
            <person name="Manteca A."/>
            <person name="Ramos J.L."/>
            <person name="Gallego J.R."/>
            <person name="Llorente I."/>
            <person name="Martins Dos Santos V.A."/>
            <person name="Jensen O.N."/>
            <person name="Pelaez A.I."/>
            <person name="Sanchez J."/>
            <person name="Ferrer M."/>
        </authorList>
    </citation>
    <scope>NUCLEOTIDE SEQUENCE</scope>
</reference>
<feature type="non-terminal residue" evidence="1">
    <location>
        <position position="1"/>
    </location>
</feature>